<accession>A0A9Q0BQ55</accession>
<protein>
    <submittedName>
        <fullName evidence="2">Uncharacterized protein</fullName>
    </submittedName>
</protein>
<sequence length="67" mass="7244">MWLCQHSHGKGIGIAVAVGAFQRLVVSLCLGGSLVPVEHRQDEYGAGEQHQKSSAQRHSQGHLIEIT</sequence>
<keyword evidence="3" id="KW-1185">Reference proteome</keyword>
<dbReference type="EMBL" id="JAMKOV010000005">
    <property type="protein sequence ID" value="KAI8040116.1"/>
    <property type="molecule type" value="Genomic_DNA"/>
</dbReference>
<dbReference type="Proteomes" id="UP001059596">
    <property type="component" value="Unassembled WGS sequence"/>
</dbReference>
<gene>
    <name evidence="2" type="ORF">M5D96_007546</name>
</gene>
<evidence type="ECO:0000313" key="3">
    <source>
        <dbReference type="Proteomes" id="UP001059596"/>
    </source>
</evidence>
<evidence type="ECO:0000313" key="2">
    <source>
        <dbReference type="EMBL" id="KAI8040116.1"/>
    </source>
</evidence>
<dbReference type="AlphaFoldDB" id="A0A9Q0BQ55"/>
<organism evidence="2 3">
    <name type="scientific">Drosophila gunungcola</name>
    <name type="common">fruit fly</name>
    <dbReference type="NCBI Taxonomy" id="103775"/>
    <lineage>
        <taxon>Eukaryota</taxon>
        <taxon>Metazoa</taxon>
        <taxon>Ecdysozoa</taxon>
        <taxon>Arthropoda</taxon>
        <taxon>Hexapoda</taxon>
        <taxon>Insecta</taxon>
        <taxon>Pterygota</taxon>
        <taxon>Neoptera</taxon>
        <taxon>Endopterygota</taxon>
        <taxon>Diptera</taxon>
        <taxon>Brachycera</taxon>
        <taxon>Muscomorpha</taxon>
        <taxon>Ephydroidea</taxon>
        <taxon>Drosophilidae</taxon>
        <taxon>Drosophila</taxon>
        <taxon>Sophophora</taxon>
    </lineage>
</organism>
<name>A0A9Q0BQ55_9MUSC</name>
<comment type="caution">
    <text evidence="2">The sequence shown here is derived from an EMBL/GenBank/DDBJ whole genome shotgun (WGS) entry which is preliminary data.</text>
</comment>
<proteinExistence type="predicted"/>
<feature type="region of interest" description="Disordered" evidence="1">
    <location>
        <begin position="41"/>
        <end position="67"/>
    </location>
</feature>
<reference evidence="2" key="1">
    <citation type="journal article" date="2023" name="Genome Biol. Evol.">
        <title>Long-read-based Genome Assembly of Drosophila gunungcola Reveals Fewer Chemosensory Genes in Flower-breeding Species.</title>
        <authorList>
            <person name="Negi A."/>
            <person name="Liao B.Y."/>
            <person name="Yeh S.D."/>
        </authorList>
    </citation>
    <scope>NUCLEOTIDE SEQUENCE</scope>
    <source>
        <strain evidence="2">Sukarami</strain>
    </source>
</reference>
<evidence type="ECO:0000256" key="1">
    <source>
        <dbReference type="SAM" id="MobiDB-lite"/>
    </source>
</evidence>